<dbReference type="InterPro" id="IPR033247">
    <property type="entry name" value="Transketolase_fam"/>
</dbReference>
<dbReference type="Pfam" id="PF22613">
    <property type="entry name" value="Transketolase_C_1"/>
    <property type="match status" value="1"/>
</dbReference>
<dbReference type="RefSeq" id="WP_163298435.1">
    <property type="nucleotide sequence ID" value="NZ_JAAGRR010000045.1"/>
</dbReference>
<keyword evidence="6 13" id="KW-0460">Magnesium</keyword>
<feature type="binding site" evidence="13">
    <location>
        <position position="190"/>
    </location>
    <ligand>
        <name>Mg(2+)</name>
        <dbReference type="ChEBI" id="CHEBI:18420"/>
    </ligand>
</feature>
<evidence type="ECO:0000256" key="14">
    <source>
        <dbReference type="PIRSR" id="PIRSR605478-5"/>
    </source>
</evidence>
<dbReference type="AlphaFoldDB" id="A0A6N9TLY4"/>
<evidence type="ECO:0000256" key="6">
    <source>
        <dbReference type="ARBA" id="ARBA00022842"/>
    </source>
</evidence>
<dbReference type="InterPro" id="IPR005475">
    <property type="entry name" value="Transketolase-like_Pyr-bd"/>
</dbReference>
<dbReference type="SMART" id="SM00861">
    <property type="entry name" value="Transket_pyr"/>
    <property type="match status" value="1"/>
</dbReference>
<keyword evidence="7 12" id="KW-0786">Thiamine pyrophosphate</keyword>
<dbReference type="EMBL" id="JAAGRR010000045">
    <property type="protein sequence ID" value="NDY42291.1"/>
    <property type="molecule type" value="Genomic_DNA"/>
</dbReference>
<dbReference type="FunFam" id="3.40.50.970:FF:000004">
    <property type="entry name" value="Transketolase"/>
    <property type="match status" value="1"/>
</dbReference>
<proteinExistence type="inferred from homology"/>
<evidence type="ECO:0000256" key="9">
    <source>
        <dbReference type="NCBIfam" id="TIGR00232"/>
    </source>
</evidence>
<dbReference type="InterPro" id="IPR009014">
    <property type="entry name" value="Transketo_C/PFOR_II"/>
</dbReference>
<evidence type="ECO:0000256" key="10">
    <source>
        <dbReference type="PIRSR" id="PIRSR605478-1"/>
    </source>
</evidence>
<dbReference type="Gene3D" id="3.40.50.970">
    <property type="match status" value="2"/>
</dbReference>
<evidence type="ECO:0000256" key="3">
    <source>
        <dbReference type="ARBA" id="ARBA00013152"/>
    </source>
</evidence>
<comment type="cofactor">
    <cofactor evidence="13">
        <name>Mg(2+)</name>
        <dbReference type="ChEBI" id="CHEBI:18420"/>
    </cofactor>
    <text evidence="13">Binds 1 Mg(2+) ion per subunit. Can also utilize other divalent metal cations, such as Ca(2+), Mn(2+) and Co(2+).</text>
</comment>
<evidence type="ECO:0000256" key="11">
    <source>
        <dbReference type="PIRSR" id="PIRSR605478-2"/>
    </source>
</evidence>
<dbReference type="GO" id="GO:0006098">
    <property type="term" value="P:pentose-phosphate shunt"/>
    <property type="evidence" value="ECO:0007669"/>
    <property type="project" value="TreeGrafter"/>
</dbReference>
<feature type="binding site" evidence="12">
    <location>
        <position position="190"/>
    </location>
    <ligand>
        <name>thiamine diphosphate</name>
        <dbReference type="ChEBI" id="CHEBI:58937"/>
    </ligand>
</feature>
<evidence type="ECO:0000256" key="15">
    <source>
        <dbReference type="RuleBase" id="RU004996"/>
    </source>
</evidence>
<dbReference type="InterPro" id="IPR055152">
    <property type="entry name" value="Transketolase-like_C_2"/>
</dbReference>
<evidence type="ECO:0000313" key="18">
    <source>
        <dbReference type="Proteomes" id="UP000469346"/>
    </source>
</evidence>
<evidence type="ECO:0000256" key="8">
    <source>
        <dbReference type="ARBA" id="ARBA00049473"/>
    </source>
</evidence>
<protein>
    <recommendedName>
        <fullName evidence="3 9">Transketolase</fullName>
        <ecNumber evidence="3 9">2.2.1.1</ecNumber>
    </recommendedName>
</protein>
<evidence type="ECO:0000256" key="1">
    <source>
        <dbReference type="ARBA" id="ARBA00007131"/>
    </source>
</evidence>
<dbReference type="GO" id="GO:0046872">
    <property type="term" value="F:metal ion binding"/>
    <property type="evidence" value="ECO:0007669"/>
    <property type="project" value="UniProtKB-KW"/>
</dbReference>
<evidence type="ECO:0000256" key="13">
    <source>
        <dbReference type="PIRSR" id="PIRSR605478-4"/>
    </source>
</evidence>
<feature type="binding site" evidence="12">
    <location>
        <position position="161"/>
    </location>
    <ligand>
        <name>thiamine diphosphate</name>
        <dbReference type="ChEBI" id="CHEBI:58937"/>
    </ligand>
</feature>
<feature type="binding site" evidence="11">
    <location>
        <position position="31"/>
    </location>
    <ligand>
        <name>substrate</name>
    </ligand>
</feature>
<feature type="binding site" evidence="12">
    <location>
        <begin position="119"/>
        <end position="121"/>
    </location>
    <ligand>
        <name>thiamine diphosphate</name>
        <dbReference type="ChEBI" id="CHEBI:58937"/>
    </ligand>
</feature>
<dbReference type="FunFam" id="3.40.50.920:FF:000003">
    <property type="entry name" value="Transketolase"/>
    <property type="match status" value="1"/>
</dbReference>
<evidence type="ECO:0000256" key="12">
    <source>
        <dbReference type="PIRSR" id="PIRSR605478-3"/>
    </source>
</evidence>
<keyword evidence="4 15" id="KW-0808">Transferase</keyword>
<feature type="site" description="Important for catalytic activity" evidence="14">
    <location>
        <position position="266"/>
    </location>
</feature>
<dbReference type="CDD" id="cd07033">
    <property type="entry name" value="TPP_PYR_DXS_TK_like"/>
    <property type="match status" value="1"/>
</dbReference>
<dbReference type="InterPro" id="IPR005474">
    <property type="entry name" value="Transketolase_N"/>
</dbReference>
<feature type="binding site" evidence="13">
    <location>
        <position position="160"/>
    </location>
    <ligand>
        <name>Mg(2+)</name>
        <dbReference type="ChEBI" id="CHEBI:18420"/>
    </ligand>
</feature>
<comment type="subunit">
    <text evidence="2 15">Homodimer.</text>
</comment>
<dbReference type="InterPro" id="IPR005478">
    <property type="entry name" value="Transketolase_bac-like"/>
</dbReference>
<dbReference type="PANTHER" id="PTHR43522">
    <property type="entry name" value="TRANSKETOLASE"/>
    <property type="match status" value="1"/>
</dbReference>
<dbReference type="GO" id="GO:0005829">
    <property type="term" value="C:cytosol"/>
    <property type="evidence" value="ECO:0007669"/>
    <property type="project" value="TreeGrafter"/>
</dbReference>
<feature type="binding site" evidence="11">
    <location>
        <position position="524"/>
    </location>
    <ligand>
        <name>substrate</name>
    </ligand>
</feature>
<comment type="catalytic activity">
    <reaction evidence="8 15">
        <text>D-sedoheptulose 7-phosphate + D-glyceraldehyde 3-phosphate = aldehydo-D-ribose 5-phosphate + D-xylulose 5-phosphate</text>
        <dbReference type="Rhea" id="RHEA:10508"/>
        <dbReference type="ChEBI" id="CHEBI:57483"/>
        <dbReference type="ChEBI" id="CHEBI:57737"/>
        <dbReference type="ChEBI" id="CHEBI:58273"/>
        <dbReference type="ChEBI" id="CHEBI:59776"/>
        <dbReference type="EC" id="2.2.1.1"/>
    </reaction>
</comment>
<dbReference type="CDD" id="cd02012">
    <property type="entry name" value="TPP_TK"/>
    <property type="match status" value="1"/>
</dbReference>
<accession>A0A6N9TLY4</accession>
<dbReference type="NCBIfam" id="TIGR00232">
    <property type="entry name" value="tktlase_bact"/>
    <property type="match status" value="1"/>
</dbReference>
<comment type="caution">
    <text evidence="17">The sequence shown here is derived from an EMBL/GenBank/DDBJ whole genome shotgun (WGS) entry which is preliminary data.</text>
</comment>
<feature type="binding site" evidence="11">
    <location>
        <position position="266"/>
    </location>
    <ligand>
        <name>substrate</name>
    </ligand>
</feature>
<evidence type="ECO:0000256" key="7">
    <source>
        <dbReference type="ARBA" id="ARBA00023052"/>
    </source>
</evidence>
<feature type="domain" description="Transketolase-like pyrimidine-binding" evidence="16">
    <location>
        <begin position="358"/>
        <end position="529"/>
    </location>
</feature>
<dbReference type="InterPro" id="IPR029061">
    <property type="entry name" value="THDP-binding"/>
</dbReference>
<feature type="binding site" evidence="11">
    <location>
        <position position="465"/>
    </location>
    <ligand>
        <name>substrate</name>
    </ligand>
</feature>
<dbReference type="Gene3D" id="3.40.50.920">
    <property type="match status" value="1"/>
</dbReference>
<feature type="site" description="Important for catalytic activity" evidence="14">
    <location>
        <position position="31"/>
    </location>
</feature>
<dbReference type="SUPFAM" id="SSF52922">
    <property type="entry name" value="TK C-terminal domain-like"/>
    <property type="match status" value="1"/>
</dbReference>
<gene>
    <name evidence="17" type="primary">tkt</name>
    <name evidence="17" type="ORF">G3N55_05475</name>
</gene>
<feature type="binding site" evidence="11">
    <location>
        <position position="388"/>
    </location>
    <ligand>
        <name>substrate</name>
    </ligand>
</feature>
<keyword evidence="5 13" id="KW-0479">Metal-binding</keyword>
<dbReference type="PANTHER" id="PTHR43522:SF2">
    <property type="entry name" value="TRANSKETOLASE 1-RELATED"/>
    <property type="match status" value="1"/>
</dbReference>
<feature type="binding site" evidence="12">
    <location>
        <position position="266"/>
    </location>
    <ligand>
        <name>thiamine diphosphate</name>
        <dbReference type="ChEBI" id="CHEBI:58937"/>
    </ligand>
</feature>
<sequence length="675" mass="72620">MPEPFTQLDERCVNAIRMLAVDQVEAARSGHPGMPMGAAPMAYVLWTRFLRFDPRDPAWPDRDRFVLSAGHGSALLYALLHLCGFDLPLEELKRFRQWGSRTPGHPEYGHTPGVETTTGPLGQGLANGVGMAMAERFLAARFNRPGHEIVDHYVYGIVSDGDLMEGISHEAASLAGHLRLGRLIYLYDDNHISIDGPTEISFTEDRAARFAAYGWHVQRVEDGNDLAAIAAAIEAARAEHDRPSLIAVRTHIGYGSPHKQDTPSVHGEPLGPEETRLTKERLGWPVEPPFFVPDDVRDRFREAAERGAAAAAAWRERLSAFRSAFPDAAAEWDRALAGRLPEGWDAEIPVFPADPAGAATRVTSGKVLNALAKRVPNLVGGSADLSPSNKTLIEGEGDFGPGDYGCRNVRFGVREHGMGGILNGMALHGGLLPYGGTFLIFSDYLRPSIRLAALMRLHVIYVFTHDSIGLGEDGPTHQPVEHLAALRAMPGLTVVRPCDANETAEAWRWAVAEAEGPVALALTRQKVPVLDRGALAPADGLRKGAYVLADIGGGAPRLILVASGSEVALALEAARELAAEAGTVRVVSMPSWELFERQPEAYRREVFPPEVTARVAVEAGVAQGWERYVGSAGAVVGLEHFGASAPAKVLFEEFGITAAAVVDRARKLLRGGGAG</sequence>
<keyword evidence="18" id="KW-1185">Reference proteome</keyword>
<dbReference type="PROSITE" id="PS00801">
    <property type="entry name" value="TRANSKETOLASE_1"/>
    <property type="match status" value="1"/>
</dbReference>
<feature type="binding site" evidence="12">
    <location>
        <position position="441"/>
    </location>
    <ligand>
        <name>thiamine diphosphate</name>
        <dbReference type="ChEBI" id="CHEBI:58937"/>
    </ligand>
</feature>
<evidence type="ECO:0000256" key="2">
    <source>
        <dbReference type="ARBA" id="ARBA00011738"/>
    </source>
</evidence>
<comment type="similarity">
    <text evidence="1 15">Belongs to the transketolase family.</text>
</comment>
<evidence type="ECO:0000313" key="17">
    <source>
        <dbReference type="EMBL" id="NDY42291.1"/>
    </source>
</evidence>
<comment type="cofactor">
    <cofactor evidence="15">
        <name>Mg(2+)</name>
        <dbReference type="ChEBI" id="CHEBI:18420"/>
    </cofactor>
    <cofactor evidence="15">
        <name>Ca(2+)</name>
        <dbReference type="ChEBI" id="CHEBI:29108"/>
    </cofactor>
    <cofactor evidence="15">
        <name>Mn(2+)</name>
        <dbReference type="ChEBI" id="CHEBI:29035"/>
    </cofactor>
    <cofactor evidence="15">
        <name>Co(2+)</name>
        <dbReference type="ChEBI" id="CHEBI:48828"/>
    </cofactor>
    <text evidence="15">Binds 1 Mg(2+) ion per subunit. Can also utilize other divalent metal cations, such as Ca(2+), Mn(2+) and Co(2+).</text>
</comment>
<dbReference type="InterPro" id="IPR020826">
    <property type="entry name" value="Transketolase_BS"/>
</dbReference>
<evidence type="ECO:0000256" key="5">
    <source>
        <dbReference type="ARBA" id="ARBA00022723"/>
    </source>
</evidence>
<dbReference type="PROSITE" id="PS00802">
    <property type="entry name" value="TRANSKETOLASE_2"/>
    <property type="match status" value="1"/>
</dbReference>
<feature type="binding site" evidence="12">
    <location>
        <position position="71"/>
    </location>
    <ligand>
        <name>thiamine diphosphate</name>
        <dbReference type="ChEBI" id="CHEBI:58937"/>
    </ligand>
</feature>
<dbReference type="Proteomes" id="UP000469346">
    <property type="component" value="Unassembled WGS sequence"/>
</dbReference>
<comment type="cofactor">
    <cofactor evidence="12">
        <name>thiamine diphosphate</name>
        <dbReference type="ChEBI" id="CHEBI:58937"/>
    </cofactor>
    <text evidence="12">Binds 1 thiamine pyrophosphate per subunit. During the reaction, the substrate forms a covalent intermediate with the cofactor.</text>
</comment>
<dbReference type="Pfam" id="PF02779">
    <property type="entry name" value="Transket_pyr"/>
    <property type="match status" value="1"/>
</dbReference>
<feature type="binding site" evidence="11">
    <location>
        <position position="477"/>
    </location>
    <ligand>
        <name>substrate</name>
    </ligand>
</feature>
<name>A0A6N9TLY4_DISTH</name>
<organism evidence="17 18">
    <name type="scientific">Dissulfurirhabdus thermomarina</name>
    <dbReference type="NCBI Taxonomy" id="1765737"/>
    <lineage>
        <taxon>Bacteria</taxon>
        <taxon>Deltaproteobacteria</taxon>
        <taxon>Dissulfurirhabdaceae</taxon>
        <taxon>Dissulfurirhabdus</taxon>
    </lineage>
</organism>
<dbReference type="SUPFAM" id="SSF52518">
    <property type="entry name" value="Thiamin diphosphate-binding fold (THDP-binding)"/>
    <property type="match status" value="2"/>
</dbReference>
<comment type="function">
    <text evidence="15">Catalyzes the transfer of a two-carbon ketol group from a ketose donor to an aldose acceptor, via a covalent intermediate with the cofactor thiamine pyrophosphate.</text>
</comment>
<feature type="binding site" evidence="11">
    <location>
        <position position="473"/>
    </location>
    <ligand>
        <name>substrate</name>
    </ligand>
</feature>
<feature type="binding site" evidence="11">
    <location>
        <position position="361"/>
    </location>
    <ligand>
        <name>substrate</name>
    </ligand>
</feature>
<keyword evidence="15" id="KW-0106">Calcium</keyword>
<dbReference type="InterPro" id="IPR049557">
    <property type="entry name" value="Transketolase_CS"/>
</dbReference>
<dbReference type="Pfam" id="PF00456">
    <property type="entry name" value="Transketolase_N"/>
    <property type="match status" value="1"/>
</dbReference>
<dbReference type="FunFam" id="3.40.50.970:FF:000003">
    <property type="entry name" value="Transketolase"/>
    <property type="match status" value="1"/>
</dbReference>
<reference evidence="17 18" key="1">
    <citation type="submission" date="2020-02" db="EMBL/GenBank/DDBJ databases">
        <title>Comparative genomics of sulfur disproportionating microorganisms.</title>
        <authorList>
            <person name="Ward L.M."/>
            <person name="Bertran E."/>
            <person name="Johnston D.T."/>
        </authorList>
    </citation>
    <scope>NUCLEOTIDE SEQUENCE [LARGE SCALE GENOMIC DNA]</scope>
    <source>
        <strain evidence="17 18">DSM 100025</strain>
    </source>
</reference>
<evidence type="ECO:0000259" key="16">
    <source>
        <dbReference type="SMART" id="SM00861"/>
    </source>
</evidence>
<dbReference type="EC" id="2.2.1.1" evidence="3 9"/>
<dbReference type="GO" id="GO:0004802">
    <property type="term" value="F:transketolase activity"/>
    <property type="evidence" value="ECO:0007669"/>
    <property type="project" value="UniProtKB-UniRule"/>
</dbReference>
<feature type="active site" description="Proton donor" evidence="10">
    <location>
        <position position="415"/>
    </location>
</feature>
<evidence type="ECO:0000256" key="4">
    <source>
        <dbReference type="ARBA" id="ARBA00022679"/>
    </source>
</evidence>
<feature type="binding site" evidence="13">
    <location>
        <position position="192"/>
    </location>
    <ligand>
        <name>Mg(2+)</name>
        <dbReference type="ChEBI" id="CHEBI:18420"/>
    </ligand>
</feature>